<name>A0A4U5M7R3_STECR</name>
<reference evidence="1 2" key="1">
    <citation type="journal article" date="2015" name="Genome Biol.">
        <title>Comparative genomics of Steinernema reveals deeply conserved gene regulatory networks.</title>
        <authorList>
            <person name="Dillman A.R."/>
            <person name="Macchietto M."/>
            <person name="Porter C.F."/>
            <person name="Rogers A."/>
            <person name="Williams B."/>
            <person name="Antoshechkin I."/>
            <person name="Lee M.M."/>
            <person name="Goodwin Z."/>
            <person name="Lu X."/>
            <person name="Lewis E.E."/>
            <person name="Goodrich-Blair H."/>
            <person name="Stock S.P."/>
            <person name="Adams B.J."/>
            <person name="Sternberg P.W."/>
            <person name="Mortazavi A."/>
        </authorList>
    </citation>
    <scope>NUCLEOTIDE SEQUENCE [LARGE SCALE GENOMIC DNA]</scope>
    <source>
        <strain evidence="1 2">ALL</strain>
    </source>
</reference>
<keyword evidence="2" id="KW-1185">Reference proteome</keyword>
<dbReference type="EMBL" id="AZBU02000009">
    <property type="protein sequence ID" value="TKR64934.1"/>
    <property type="molecule type" value="Genomic_DNA"/>
</dbReference>
<reference evidence="1 2" key="2">
    <citation type="journal article" date="2019" name="G3 (Bethesda)">
        <title>Hybrid Assembly of the Genome of the Entomopathogenic Nematode Steinernema carpocapsae Identifies the X-Chromosome.</title>
        <authorList>
            <person name="Serra L."/>
            <person name="Macchietto M."/>
            <person name="Macias-Munoz A."/>
            <person name="McGill C.J."/>
            <person name="Rodriguez I.M."/>
            <person name="Rodriguez B."/>
            <person name="Murad R."/>
            <person name="Mortazavi A."/>
        </authorList>
    </citation>
    <scope>NUCLEOTIDE SEQUENCE [LARGE SCALE GENOMIC DNA]</scope>
    <source>
        <strain evidence="1 2">ALL</strain>
    </source>
</reference>
<accession>A0A4U5M7R3</accession>
<organism evidence="1 2">
    <name type="scientific">Steinernema carpocapsae</name>
    <name type="common">Entomopathogenic nematode</name>
    <dbReference type="NCBI Taxonomy" id="34508"/>
    <lineage>
        <taxon>Eukaryota</taxon>
        <taxon>Metazoa</taxon>
        <taxon>Ecdysozoa</taxon>
        <taxon>Nematoda</taxon>
        <taxon>Chromadorea</taxon>
        <taxon>Rhabditida</taxon>
        <taxon>Tylenchina</taxon>
        <taxon>Panagrolaimomorpha</taxon>
        <taxon>Strongyloidoidea</taxon>
        <taxon>Steinernematidae</taxon>
        <taxon>Steinernema</taxon>
    </lineage>
</organism>
<gene>
    <name evidence="1" type="ORF">L596_025404</name>
</gene>
<evidence type="ECO:0000313" key="1">
    <source>
        <dbReference type="EMBL" id="TKR64934.1"/>
    </source>
</evidence>
<dbReference type="Proteomes" id="UP000298663">
    <property type="component" value="Unassembled WGS sequence"/>
</dbReference>
<proteinExistence type="predicted"/>
<dbReference type="AlphaFoldDB" id="A0A4U5M7R3"/>
<protein>
    <submittedName>
        <fullName evidence="1">Uncharacterized protein</fullName>
    </submittedName>
</protein>
<comment type="caution">
    <text evidence="1">The sequence shown here is derived from an EMBL/GenBank/DDBJ whole genome shotgun (WGS) entry which is preliminary data.</text>
</comment>
<evidence type="ECO:0000313" key="2">
    <source>
        <dbReference type="Proteomes" id="UP000298663"/>
    </source>
</evidence>
<sequence length="157" mass="17718">MCNRGHPLDTTRSLYISAKTKAIMEKNAAARIHSRMKKFFEEKGYKPFEYFKKSDKTFIKKALDISDTMVSNSATVAVAYGQLAAVEKAEMKTAATENIKQVKKQINRTQQRLLPREEEYRKGTSSEKLAQMPSDLSTELSQKCVTSVTLGLKVNCI</sequence>